<accession>A0A0F9TG43</accession>
<keyword evidence="1" id="KW-1133">Transmembrane helix</keyword>
<evidence type="ECO:0000256" key="1">
    <source>
        <dbReference type="SAM" id="Phobius"/>
    </source>
</evidence>
<sequence length="39" mass="4303">MSNQITLAEWAMLGVYVSLVLLAIALITVLLVIFGWRPS</sequence>
<name>A0A0F9TG43_9ZZZZ</name>
<feature type="transmembrane region" description="Helical" evidence="1">
    <location>
        <begin position="12"/>
        <end position="36"/>
    </location>
</feature>
<protein>
    <submittedName>
        <fullName evidence="2">Uncharacterized protein</fullName>
    </submittedName>
</protein>
<gene>
    <name evidence="2" type="ORF">LCGC14_0658250</name>
</gene>
<reference evidence="2" key="1">
    <citation type="journal article" date="2015" name="Nature">
        <title>Complex archaea that bridge the gap between prokaryotes and eukaryotes.</title>
        <authorList>
            <person name="Spang A."/>
            <person name="Saw J.H."/>
            <person name="Jorgensen S.L."/>
            <person name="Zaremba-Niedzwiedzka K."/>
            <person name="Martijn J."/>
            <person name="Lind A.E."/>
            <person name="van Eijk R."/>
            <person name="Schleper C."/>
            <person name="Guy L."/>
            <person name="Ettema T.J."/>
        </authorList>
    </citation>
    <scope>NUCLEOTIDE SEQUENCE</scope>
</reference>
<proteinExistence type="predicted"/>
<comment type="caution">
    <text evidence="2">The sequence shown here is derived from an EMBL/GenBank/DDBJ whole genome shotgun (WGS) entry which is preliminary data.</text>
</comment>
<organism evidence="2">
    <name type="scientific">marine sediment metagenome</name>
    <dbReference type="NCBI Taxonomy" id="412755"/>
    <lineage>
        <taxon>unclassified sequences</taxon>
        <taxon>metagenomes</taxon>
        <taxon>ecological metagenomes</taxon>
    </lineage>
</organism>
<evidence type="ECO:0000313" key="2">
    <source>
        <dbReference type="EMBL" id="KKN47926.1"/>
    </source>
</evidence>
<keyword evidence="1" id="KW-0472">Membrane</keyword>
<dbReference type="EMBL" id="LAZR01001250">
    <property type="protein sequence ID" value="KKN47926.1"/>
    <property type="molecule type" value="Genomic_DNA"/>
</dbReference>
<keyword evidence="1" id="KW-0812">Transmembrane</keyword>
<dbReference type="AlphaFoldDB" id="A0A0F9TG43"/>